<comment type="caution">
    <text evidence="6">The sequence shown here is derived from an EMBL/GenBank/DDBJ whole genome shotgun (WGS) entry which is preliminary data.</text>
</comment>
<dbReference type="Proteomes" id="UP000027850">
    <property type="component" value="Unassembled WGS sequence"/>
</dbReference>
<dbReference type="RefSeq" id="WP_232428637.1">
    <property type="nucleotide sequence ID" value="NZ_JNHK01000094.1"/>
</dbReference>
<dbReference type="SUPFAM" id="SSF116734">
    <property type="entry name" value="DNA methylase specificity domain"/>
    <property type="match status" value="2"/>
</dbReference>
<dbReference type="InterPro" id="IPR000055">
    <property type="entry name" value="Restrct_endonuc_typeI_TRD"/>
</dbReference>
<feature type="domain" description="Type I restriction modification DNA specificity" evidence="5">
    <location>
        <begin position="74"/>
        <end position="173"/>
    </location>
</feature>
<feature type="coiled-coil region" evidence="4">
    <location>
        <begin position="145"/>
        <end position="175"/>
    </location>
</feature>
<proteinExistence type="inferred from homology"/>
<evidence type="ECO:0000313" key="6">
    <source>
        <dbReference type="EMBL" id="KDS35620.1"/>
    </source>
</evidence>
<accession>A0AB34L9K1</accession>
<evidence type="ECO:0000259" key="5">
    <source>
        <dbReference type="Pfam" id="PF01420"/>
    </source>
</evidence>
<dbReference type="GO" id="GO:0003677">
    <property type="term" value="F:DNA binding"/>
    <property type="evidence" value="ECO:0007669"/>
    <property type="project" value="UniProtKB-KW"/>
</dbReference>
<evidence type="ECO:0000256" key="3">
    <source>
        <dbReference type="ARBA" id="ARBA00023125"/>
    </source>
</evidence>
<comment type="similarity">
    <text evidence="1">Belongs to the type-I restriction system S methylase family.</text>
</comment>
<evidence type="ECO:0000256" key="2">
    <source>
        <dbReference type="ARBA" id="ARBA00022747"/>
    </source>
</evidence>
<protein>
    <submittedName>
        <fullName evidence="6">Type I restriction modification DNA specificity domain protein</fullName>
    </submittedName>
</protein>
<dbReference type="AlphaFoldDB" id="A0AB34L9K1"/>
<dbReference type="InterPro" id="IPR052021">
    <property type="entry name" value="Type-I_RS_S_subunit"/>
</dbReference>
<dbReference type="GO" id="GO:0009307">
    <property type="term" value="P:DNA restriction-modification system"/>
    <property type="evidence" value="ECO:0007669"/>
    <property type="project" value="UniProtKB-KW"/>
</dbReference>
<sequence length="381" mass="43708">MKSNYKRLGDYIRQVDVRNRDLAVDRLLGLSITKQFIPSIANTTGTDMSTYKIVLPRQFGYVPVTSRNGDKITIALYEGESPCIISQAYVVFEVIDETDLLPEYLMMWFRRPEFDRYARFKSHGSAREVFEWGEMCEVMLPVPPIEEQRKIVAEYQAIEKRIENNRHLIATLEATAQTIYRKMFVNEIDPENLPEGWRMGTLGNITLFISAGTIPIYTEDSDYLVLGQKCNYNHTISPGKARHHLPKTSSIPCQLGDVLVNSTGDGTLGRVGLIRFEPQKLTFDSNMTLARPLNQEWIEYLFVTMLNMESLFVQICQGSTNQTRLYCSMIRSTMCLIPNNESVMNFHVATKSIFHYQGQLEREINILAETQNNILSKLSKL</sequence>
<name>A0AB34L9K1_PARDI</name>
<evidence type="ECO:0000256" key="1">
    <source>
        <dbReference type="ARBA" id="ARBA00010923"/>
    </source>
</evidence>
<evidence type="ECO:0000313" key="7">
    <source>
        <dbReference type="Proteomes" id="UP000027850"/>
    </source>
</evidence>
<dbReference type="Gene3D" id="3.90.220.20">
    <property type="entry name" value="DNA methylase specificity domains"/>
    <property type="match status" value="2"/>
</dbReference>
<organism evidence="6 7">
    <name type="scientific">Parabacteroides distasonis str. 3776 D15 i</name>
    <dbReference type="NCBI Taxonomy" id="1339342"/>
    <lineage>
        <taxon>Bacteria</taxon>
        <taxon>Pseudomonadati</taxon>
        <taxon>Bacteroidota</taxon>
        <taxon>Bacteroidia</taxon>
        <taxon>Bacteroidales</taxon>
        <taxon>Tannerellaceae</taxon>
        <taxon>Parabacteroides</taxon>
    </lineage>
</organism>
<dbReference type="InterPro" id="IPR044946">
    <property type="entry name" value="Restrct_endonuc_typeI_TRD_sf"/>
</dbReference>
<reference evidence="6 7" key="1">
    <citation type="submission" date="2014-04" db="EMBL/GenBank/DDBJ databases">
        <authorList>
            <person name="Sears C."/>
            <person name="Carroll K."/>
            <person name="Sack B.R."/>
            <person name="Qadri F."/>
            <person name="Myers L.L."/>
            <person name="Chung G.-T."/>
            <person name="Escheverria P."/>
            <person name="Fraser C.M."/>
            <person name="Sadzewicz L."/>
            <person name="Shefchek K.A."/>
            <person name="Tallon L."/>
            <person name="Das S.P."/>
            <person name="Daugherty S."/>
            <person name="Mongodin E.F."/>
        </authorList>
    </citation>
    <scope>NUCLEOTIDE SEQUENCE [LARGE SCALE GENOMIC DNA]</scope>
    <source>
        <strain evidence="6 7">3776 D15 i</strain>
    </source>
</reference>
<dbReference type="Pfam" id="PF01420">
    <property type="entry name" value="Methylase_S"/>
    <property type="match status" value="1"/>
</dbReference>
<dbReference type="PANTHER" id="PTHR30408">
    <property type="entry name" value="TYPE-1 RESTRICTION ENZYME ECOKI SPECIFICITY PROTEIN"/>
    <property type="match status" value="1"/>
</dbReference>
<gene>
    <name evidence="6" type="ORF">M091_2101</name>
</gene>
<keyword evidence="2" id="KW-0680">Restriction system</keyword>
<evidence type="ECO:0000256" key="4">
    <source>
        <dbReference type="SAM" id="Coils"/>
    </source>
</evidence>
<keyword evidence="3" id="KW-0238">DNA-binding</keyword>
<dbReference type="EMBL" id="JNHK01000094">
    <property type="protein sequence ID" value="KDS35620.1"/>
    <property type="molecule type" value="Genomic_DNA"/>
</dbReference>
<dbReference type="PANTHER" id="PTHR30408:SF13">
    <property type="entry name" value="TYPE I RESTRICTION ENZYME HINDI SPECIFICITY SUBUNIT"/>
    <property type="match status" value="1"/>
</dbReference>
<keyword evidence="4" id="KW-0175">Coiled coil</keyword>